<evidence type="ECO:0000313" key="11">
    <source>
        <dbReference type="Proteomes" id="UP000221080"/>
    </source>
</evidence>
<evidence type="ECO:0000256" key="2">
    <source>
        <dbReference type="ARBA" id="ARBA00022553"/>
    </source>
</evidence>
<evidence type="ECO:0000313" key="12">
    <source>
        <dbReference type="RefSeq" id="XP_047017641.2"/>
    </source>
</evidence>
<dbReference type="SUPFAM" id="SSF56112">
    <property type="entry name" value="Protein kinase-like (PK-like)"/>
    <property type="match status" value="1"/>
</dbReference>
<dbReference type="PANTHER" id="PTHR24351">
    <property type="entry name" value="RIBOSOMAL PROTEIN S6 KINASE"/>
    <property type="match status" value="1"/>
</dbReference>
<dbReference type="InterPro" id="IPR017441">
    <property type="entry name" value="Protein_kinase_ATP_BS"/>
</dbReference>
<keyword evidence="5 12" id="KW-0418">Kinase</keyword>
<feature type="domain" description="Protein kinase" evidence="9">
    <location>
        <begin position="93"/>
        <end position="353"/>
    </location>
</feature>
<sequence length="420" mass="48301">MGNSTSFFRPLRLKKKNKVKLGVEEGAHAVGVESLWRWKTLKHLEEDLSESGMCDGDITSPLDHMERELNEGHSEESRQNEELQPEGKSLEDFNLLSLLGRGGYGKVFLSELRGTDELYALKIIKKDRILADNTIDNTLMERRILVLASKNPYLTHLFSCFQTTHYLCFAMEYVNEGNLSHHIPCPGGFDEPRSQFYAAEISCALMFLHRNEIVHRDVKPENILLDADGHCKLADFGICKEVLQDVKMTFCGSENYVAPEMIQGQKCSTSVDWWALGVLMYEMLTGCRPFDDEDWLKLCESIIEDEPEYPLSLSKNAVSILKAFLKKDPKTRLGCEKSRFRRKEEAIRVHPFFKTINWVLLEQKKITPPFKPLITTKTDVTNFKEEFTREELTLSLVNNAIIEDFSQKEFQGFSYINAME</sequence>
<protein>
    <submittedName>
        <fullName evidence="12">Protein kinase C epsilon type</fullName>
    </submittedName>
</protein>
<keyword evidence="1 8" id="KW-0723">Serine/threonine-protein kinase</keyword>
<dbReference type="InterPro" id="IPR008271">
    <property type="entry name" value="Ser/Thr_kinase_AS"/>
</dbReference>
<dbReference type="Pfam" id="PF00433">
    <property type="entry name" value="Pkinase_C"/>
    <property type="match status" value="1"/>
</dbReference>
<dbReference type="Proteomes" id="UP000221080">
    <property type="component" value="Chromosome 18"/>
</dbReference>
<dbReference type="PROSITE" id="PS50011">
    <property type="entry name" value="PROTEIN_KINASE_DOM"/>
    <property type="match status" value="1"/>
</dbReference>
<accession>A0A979FC48</accession>
<dbReference type="GeneID" id="108279137"/>
<dbReference type="InterPro" id="IPR017892">
    <property type="entry name" value="Pkinase_C"/>
</dbReference>
<evidence type="ECO:0000256" key="3">
    <source>
        <dbReference type="ARBA" id="ARBA00022679"/>
    </source>
</evidence>
<reference evidence="11" key="1">
    <citation type="journal article" date="2016" name="Nat. Commun.">
        <title>The channel catfish genome sequence provides insights into the evolution of scale formation in teleosts.</title>
        <authorList>
            <person name="Liu Z."/>
            <person name="Liu S."/>
            <person name="Yao J."/>
            <person name="Bao L."/>
            <person name="Zhang J."/>
            <person name="Li Y."/>
            <person name="Jiang C."/>
            <person name="Sun L."/>
            <person name="Wang R."/>
            <person name="Zhang Y."/>
            <person name="Zhou T."/>
            <person name="Zeng Q."/>
            <person name="Fu Q."/>
            <person name="Gao S."/>
            <person name="Li N."/>
            <person name="Koren S."/>
            <person name="Jiang Y."/>
            <person name="Zimin A."/>
            <person name="Xu P."/>
            <person name="Phillippy A.M."/>
            <person name="Geng X."/>
            <person name="Song L."/>
            <person name="Sun F."/>
            <person name="Li C."/>
            <person name="Wang X."/>
            <person name="Chen A."/>
            <person name="Jin Y."/>
            <person name="Yuan Z."/>
            <person name="Yang Y."/>
            <person name="Tan S."/>
            <person name="Peatman E."/>
            <person name="Lu J."/>
            <person name="Qin Z."/>
            <person name="Dunham R."/>
            <person name="Li Z."/>
            <person name="Sonstegard T."/>
            <person name="Feng J."/>
            <person name="Danzmann R.G."/>
            <person name="Schroeder S."/>
            <person name="Scheffler B."/>
            <person name="Duke M.V."/>
            <person name="Ballard L."/>
            <person name="Kucuktas H."/>
            <person name="Kaltenboeck L."/>
            <person name="Liu H."/>
            <person name="Armbruster J."/>
            <person name="Xie Y."/>
            <person name="Kirby M.L."/>
            <person name="Tian Y."/>
            <person name="Flanagan M.E."/>
            <person name="Mu W."/>
            <person name="Waldbieser G.C."/>
        </authorList>
    </citation>
    <scope>NUCLEOTIDE SEQUENCE [LARGE SCALE GENOMIC DNA]</scope>
    <source>
        <strain evidence="11">SDA103</strain>
    </source>
</reference>
<evidence type="ECO:0000256" key="1">
    <source>
        <dbReference type="ARBA" id="ARBA00022527"/>
    </source>
</evidence>
<dbReference type="Gene3D" id="3.30.200.20">
    <property type="entry name" value="Phosphorylase Kinase, domain 1"/>
    <property type="match status" value="1"/>
</dbReference>
<dbReference type="InterPro" id="IPR011009">
    <property type="entry name" value="Kinase-like_dom_sf"/>
</dbReference>
<dbReference type="FunFam" id="3.30.200.20:FF:000103">
    <property type="entry name" value="Protein kinase C"/>
    <property type="match status" value="1"/>
</dbReference>
<evidence type="ECO:0000256" key="8">
    <source>
        <dbReference type="RuleBase" id="RU000304"/>
    </source>
</evidence>
<dbReference type="AlphaFoldDB" id="A0A979FC48"/>
<feature type="binding site" evidence="7">
    <location>
        <position position="126"/>
    </location>
    <ligand>
        <name>ATP</name>
        <dbReference type="ChEBI" id="CHEBI:30616"/>
    </ligand>
</feature>
<evidence type="ECO:0000256" key="4">
    <source>
        <dbReference type="ARBA" id="ARBA00022741"/>
    </source>
</evidence>
<evidence type="ECO:0000259" key="9">
    <source>
        <dbReference type="PROSITE" id="PS50011"/>
    </source>
</evidence>
<keyword evidence="4 7" id="KW-0547">Nucleotide-binding</keyword>
<evidence type="ECO:0000256" key="5">
    <source>
        <dbReference type="ARBA" id="ARBA00022777"/>
    </source>
</evidence>
<dbReference type="GO" id="GO:0004674">
    <property type="term" value="F:protein serine/threonine kinase activity"/>
    <property type="evidence" value="ECO:0007669"/>
    <property type="project" value="UniProtKB-KW"/>
</dbReference>
<dbReference type="InterPro" id="IPR000719">
    <property type="entry name" value="Prot_kinase_dom"/>
</dbReference>
<dbReference type="KEGG" id="ipu:108279137"/>
<comment type="similarity">
    <text evidence="8">Belongs to the protein kinase superfamily.</text>
</comment>
<keyword evidence="3" id="KW-0808">Transferase</keyword>
<keyword evidence="11" id="KW-1185">Reference proteome</keyword>
<dbReference type="InterPro" id="IPR000961">
    <property type="entry name" value="AGC-kinase_C"/>
</dbReference>
<keyword evidence="2" id="KW-0597">Phosphoprotein</keyword>
<reference evidence="12" key="2">
    <citation type="submission" date="2025-08" db="UniProtKB">
        <authorList>
            <consortium name="RefSeq"/>
        </authorList>
    </citation>
    <scope>IDENTIFICATION</scope>
    <source>
        <tissue evidence="12">Blood</tissue>
    </source>
</reference>
<dbReference type="PROSITE" id="PS00108">
    <property type="entry name" value="PROTEIN_KINASE_ST"/>
    <property type="match status" value="1"/>
</dbReference>
<dbReference type="PROSITE" id="PS51285">
    <property type="entry name" value="AGC_KINASE_CTER"/>
    <property type="match status" value="1"/>
</dbReference>
<dbReference type="Gene3D" id="1.10.510.10">
    <property type="entry name" value="Transferase(Phosphotransferase) domain 1"/>
    <property type="match status" value="1"/>
</dbReference>
<dbReference type="RefSeq" id="XP_047017641.2">
    <property type="nucleotide sequence ID" value="XM_047161685.2"/>
</dbReference>
<evidence type="ECO:0000259" key="10">
    <source>
        <dbReference type="PROSITE" id="PS51285"/>
    </source>
</evidence>
<dbReference type="Pfam" id="PF00069">
    <property type="entry name" value="Pkinase"/>
    <property type="match status" value="1"/>
</dbReference>
<evidence type="ECO:0000256" key="6">
    <source>
        <dbReference type="ARBA" id="ARBA00022840"/>
    </source>
</evidence>
<dbReference type="FunFam" id="1.10.510.10:FF:000048">
    <property type="entry name" value="Protein kinase C"/>
    <property type="match status" value="1"/>
</dbReference>
<name>A0A979FC48_ICTPU</name>
<evidence type="ECO:0000256" key="7">
    <source>
        <dbReference type="PROSITE-ProRule" id="PRU10141"/>
    </source>
</evidence>
<dbReference type="GO" id="GO:0005524">
    <property type="term" value="F:ATP binding"/>
    <property type="evidence" value="ECO:0007669"/>
    <property type="project" value="UniProtKB-UniRule"/>
</dbReference>
<proteinExistence type="inferred from homology"/>
<organism evidence="11 12">
    <name type="scientific">Ictalurus punctatus</name>
    <name type="common">Channel catfish</name>
    <name type="synonym">Silurus punctatus</name>
    <dbReference type="NCBI Taxonomy" id="7998"/>
    <lineage>
        <taxon>Eukaryota</taxon>
        <taxon>Metazoa</taxon>
        <taxon>Chordata</taxon>
        <taxon>Craniata</taxon>
        <taxon>Vertebrata</taxon>
        <taxon>Euteleostomi</taxon>
        <taxon>Actinopterygii</taxon>
        <taxon>Neopterygii</taxon>
        <taxon>Teleostei</taxon>
        <taxon>Ostariophysi</taxon>
        <taxon>Siluriformes</taxon>
        <taxon>Ictaluridae</taxon>
        <taxon>Ictalurus</taxon>
    </lineage>
</organism>
<dbReference type="SMART" id="SM00133">
    <property type="entry name" value="S_TK_X"/>
    <property type="match status" value="1"/>
</dbReference>
<gene>
    <name evidence="12" type="primary">LOC108279137</name>
</gene>
<dbReference type="PROSITE" id="PS00107">
    <property type="entry name" value="PROTEIN_KINASE_ATP"/>
    <property type="match status" value="1"/>
</dbReference>
<keyword evidence="6 7" id="KW-0067">ATP-binding</keyword>
<dbReference type="OrthoDB" id="63267at2759"/>
<dbReference type="SMART" id="SM00220">
    <property type="entry name" value="S_TKc"/>
    <property type="match status" value="1"/>
</dbReference>
<feature type="domain" description="AGC-kinase C-terminal" evidence="10">
    <location>
        <begin position="354"/>
        <end position="420"/>
    </location>
</feature>